<name>A0A1M7RCZ4_9BURK</name>
<dbReference type="EMBL" id="FRCX01000019">
    <property type="protein sequence ID" value="SHN43938.1"/>
    <property type="molecule type" value="Genomic_DNA"/>
</dbReference>
<evidence type="ECO:0000259" key="1">
    <source>
        <dbReference type="Pfam" id="PF00561"/>
    </source>
</evidence>
<dbReference type="InterPro" id="IPR000073">
    <property type="entry name" value="AB_hydrolase_1"/>
</dbReference>
<keyword evidence="3" id="KW-1185">Reference proteome</keyword>
<evidence type="ECO:0000313" key="2">
    <source>
        <dbReference type="EMBL" id="SHN43938.1"/>
    </source>
</evidence>
<dbReference type="Gene3D" id="3.40.50.1820">
    <property type="entry name" value="alpha/beta hydrolase"/>
    <property type="match status" value="1"/>
</dbReference>
<feature type="domain" description="AB hydrolase-1" evidence="1">
    <location>
        <begin position="4"/>
        <end position="220"/>
    </location>
</feature>
<dbReference type="InterPro" id="IPR050228">
    <property type="entry name" value="Carboxylesterase_BioH"/>
</dbReference>
<dbReference type="PANTHER" id="PTHR43194:SF2">
    <property type="entry name" value="PEROXISOMAL MEMBRANE PROTEIN LPX1"/>
    <property type="match status" value="1"/>
</dbReference>
<dbReference type="RefSeq" id="WP_084560388.1">
    <property type="nucleotide sequence ID" value="NZ_FRCX01000019.1"/>
</dbReference>
<proteinExistence type="predicted"/>
<sequence>MQKPTVVFIHGALNDHTVWAAQSRHFTDHDYHVLAPDLPGHGHTPGPALTSVAAMADWLLAMLEAAHIHHAALIGHSMGSLIALEAAAKAPQRVTHLGLVGTAYPMTVADTLLETARTDEPRAIGMVAKWSHVQGHPAIHDLKLLMQRVARQNPDQLLHTDLAACNAYDQGLTAAASVRCPALLVCGASDVMTPPKAARGLAEAIAHAQSVTLEAGHAMMTEQPDALSDALLSFIGSR</sequence>
<accession>A0A1M7RCZ4</accession>
<evidence type="ECO:0000313" key="3">
    <source>
        <dbReference type="Proteomes" id="UP000184339"/>
    </source>
</evidence>
<dbReference type="AlphaFoldDB" id="A0A1M7RCZ4"/>
<dbReference type="STRING" id="551987.SAMN05192549_11953"/>
<gene>
    <name evidence="2" type="ORF">SAMN05192549_11953</name>
</gene>
<dbReference type="Proteomes" id="UP000184339">
    <property type="component" value="Unassembled WGS sequence"/>
</dbReference>
<dbReference type="SUPFAM" id="SSF53474">
    <property type="entry name" value="alpha/beta-Hydrolases"/>
    <property type="match status" value="1"/>
</dbReference>
<dbReference type="InterPro" id="IPR029058">
    <property type="entry name" value="AB_hydrolase_fold"/>
</dbReference>
<dbReference type="PANTHER" id="PTHR43194">
    <property type="entry name" value="HYDROLASE ALPHA/BETA FOLD FAMILY"/>
    <property type="match status" value="1"/>
</dbReference>
<dbReference type="Pfam" id="PF00561">
    <property type="entry name" value="Abhydrolase_1"/>
    <property type="match status" value="1"/>
</dbReference>
<reference evidence="3" key="1">
    <citation type="submission" date="2016-11" db="EMBL/GenBank/DDBJ databases">
        <authorList>
            <person name="Varghese N."/>
            <person name="Submissions S."/>
        </authorList>
    </citation>
    <scope>NUCLEOTIDE SEQUENCE [LARGE SCALE GENOMIC DNA]</scope>
    <source>
        <strain evidence="3">Sac-22</strain>
    </source>
</reference>
<dbReference type="PRINTS" id="PR00111">
    <property type="entry name" value="ABHYDROLASE"/>
</dbReference>
<protein>
    <submittedName>
        <fullName evidence="2">Pimeloyl-ACP methyl ester carboxylesterase</fullName>
    </submittedName>
</protein>
<dbReference type="OrthoDB" id="5297561at2"/>
<organism evidence="2 3">
    <name type="scientific">Duganella sacchari</name>
    <dbReference type="NCBI Taxonomy" id="551987"/>
    <lineage>
        <taxon>Bacteria</taxon>
        <taxon>Pseudomonadati</taxon>
        <taxon>Pseudomonadota</taxon>
        <taxon>Betaproteobacteria</taxon>
        <taxon>Burkholderiales</taxon>
        <taxon>Oxalobacteraceae</taxon>
        <taxon>Telluria group</taxon>
        <taxon>Duganella</taxon>
    </lineage>
</organism>